<dbReference type="InterPro" id="IPR002758">
    <property type="entry name" value="Cation_antiport_E"/>
</dbReference>
<dbReference type="EMBL" id="QPIE01000001">
    <property type="protein sequence ID" value="RCU44969.1"/>
    <property type="molecule type" value="Genomic_DNA"/>
</dbReference>
<comment type="caution">
    <text evidence="8">The sequence shown here is derived from an EMBL/GenBank/DDBJ whole genome shotgun (WGS) entry which is preliminary data.</text>
</comment>
<keyword evidence="5 7" id="KW-1133">Transmembrane helix</keyword>
<comment type="subcellular location">
    <subcellularLocation>
        <location evidence="1">Cell membrane</location>
        <topology evidence="1">Multi-pass membrane protein</topology>
    </subcellularLocation>
</comment>
<dbReference type="AlphaFoldDB" id="A0A368N6S1"/>
<keyword evidence="6 7" id="KW-0472">Membrane</keyword>
<dbReference type="Proteomes" id="UP000252172">
    <property type="component" value="Unassembled WGS sequence"/>
</dbReference>
<evidence type="ECO:0000313" key="8">
    <source>
        <dbReference type="EMBL" id="RCU44969.1"/>
    </source>
</evidence>
<evidence type="ECO:0000256" key="1">
    <source>
        <dbReference type="ARBA" id="ARBA00004651"/>
    </source>
</evidence>
<dbReference type="PIRSF" id="PIRSF019239">
    <property type="entry name" value="MrpE"/>
    <property type="match status" value="1"/>
</dbReference>
<comment type="similarity">
    <text evidence="2">Belongs to the CPA3 antiporters (TC 2.A.63) subunit E family.</text>
</comment>
<evidence type="ECO:0000256" key="3">
    <source>
        <dbReference type="ARBA" id="ARBA00022475"/>
    </source>
</evidence>
<evidence type="ECO:0000313" key="9">
    <source>
        <dbReference type="Proteomes" id="UP000252172"/>
    </source>
</evidence>
<proteinExistence type="inferred from homology"/>
<evidence type="ECO:0000256" key="4">
    <source>
        <dbReference type="ARBA" id="ARBA00022692"/>
    </source>
</evidence>
<feature type="transmembrane region" description="Helical" evidence="7">
    <location>
        <begin position="29"/>
        <end position="47"/>
    </location>
</feature>
<dbReference type="OrthoDB" id="9800498at2"/>
<evidence type="ECO:0000256" key="2">
    <source>
        <dbReference type="ARBA" id="ARBA00006228"/>
    </source>
</evidence>
<gene>
    <name evidence="8" type="ORF">DQ356_01815</name>
</gene>
<dbReference type="PANTHER" id="PTHR34584">
    <property type="entry name" value="NA(+)/H(+) ANTIPORTER SUBUNIT E1"/>
    <property type="match status" value="1"/>
</dbReference>
<dbReference type="PANTHER" id="PTHR34584:SF1">
    <property type="entry name" value="NA(+)_H(+) ANTIPORTER SUBUNIT E1"/>
    <property type="match status" value="1"/>
</dbReference>
<protein>
    <submittedName>
        <fullName evidence="8">Na+/H+ antiporter subunit E</fullName>
    </submittedName>
</protein>
<keyword evidence="9" id="KW-1185">Reference proteome</keyword>
<sequence length="160" mass="18706">MIKNFLLNLLLSLVWVALTGHLNYVNSLFGFLLGFAILWMLTRTGTIEEKGYFYKVPKLLLFCIYFFYDMIRANLEVTKEILTPRFKLNPAVVIFEHSLKSDFEITMISNLIALTPGTMVLNISPDKKYLYIHSFNLKDKEKFAEKMRNGLEKKLIEVIR</sequence>
<dbReference type="GO" id="GO:0005886">
    <property type="term" value="C:plasma membrane"/>
    <property type="evidence" value="ECO:0007669"/>
    <property type="project" value="UniProtKB-SubCell"/>
</dbReference>
<dbReference type="Pfam" id="PF01899">
    <property type="entry name" value="MNHE"/>
    <property type="match status" value="1"/>
</dbReference>
<name>A0A368N6S1_9FLAO</name>
<reference evidence="8 9" key="1">
    <citation type="submission" date="2018-07" db="EMBL/GenBank/DDBJ databases">
        <title>Chryseobacterium lacus sp. nov., isolated from lake water.</title>
        <authorList>
            <person name="Li C.-M."/>
        </authorList>
    </citation>
    <scope>NUCLEOTIDE SEQUENCE [LARGE SCALE GENOMIC DNA]</scope>
    <source>
        <strain evidence="8 9">YLOS41</strain>
    </source>
</reference>
<evidence type="ECO:0000256" key="6">
    <source>
        <dbReference type="ARBA" id="ARBA00023136"/>
    </source>
</evidence>
<dbReference type="RefSeq" id="WP_114302739.1">
    <property type="nucleotide sequence ID" value="NZ_QPIE01000001.1"/>
</dbReference>
<keyword evidence="3" id="KW-1003">Cell membrane</keyword>
<organism evidence="8 9">
    <name type="scientific">Chryseobacterium lacus</name>
    <dbReference type="NCBI Taxonomy" id="2058346"/>
    <lineage>
        <taxon>Bacteria</taxon>
        <taxon>Pseudomonadati</taxon>
        <taxon>Bacteroidota</taxon>
        <taxon>Flavobacteriia</taxon>
        <taxon>Flavobacteriales</taxon>
        <taxon>Weeksellaceae</taxon>
        <taxon>Chryseobacterium group</taxon>
        <taxon>Chryseobacterium</taxon>
    </lineage>
</organism>
<keyword evidence="4 7" id="KW-0812">Transmembrane</keyword>
<accession>A0A368N6S1</accession>
<evidence type="ECO:0000256" key="7">
    <source>
        <dbReference type="SAM" id="Phobius"/>
    </source>
</evidence>
<evidence type="ECO:0000256" key="5">
    <source>
        <dbReference type="ARBA" id="ARBA00022989"/>
    </source>
</evidence>
<dbReference type="GO" id="GO:0008324">
    <property type="term" value="F:monoatomic cation transmembrane transporter activity"/>
    <property type="evidence" value="ECO:0007669"/>
    <property type="project" value="InterPro"/>
</dbReference>